<dbReference type="Proteomes" id="UP000181951">
    <property type="component" value="Unassembled WGS sequence"/>
</dbReference>
<sequence length="152" mass="16072">MDESVGERVGMFCEQLSLWPELATTIRDGGSGAALAELLTLLAGRAAPSDGPRMSVLMDAIEEACAAQGVPPGRTRRFPLLPLGMGGAGHPPPPPELGRNGEAAEPAELVGWTCPLDRCSRVVLPEESASHPTCAAAHGEDRRMRPYVPRPR</sequence>
<accession>A0A1H8EMP0</accession>
<feature type="region of interest" description="Disordered" evidence="1">
    <location>
        <begin position="77"/>
        <end position="101"/>
    </location>
</feature>
<feature type="region of interest" description="Disordered" evidence="1">
    <location>
        <begin position="127"/>
        <end position="152"/>
    </location>
</feature>
<dbReference type="OrthoDB" id="4191005at2"/>
<organism evidence="2 3">
    <name type="scientific">Actinacidiphila rubida</name>
    <dbReference type="NCBI Taxonomy" id="310780"/>
    <lineage>
        <taxon>Bacteria</taxon>
        <taxon>Bacillati</taxon>
        <taxon>Actinomycetota</taxon>
        <taxon>Actinomycetes</taxon>
        <taxon>Kitasatosporales</taxon>
        <taxon>Streptomycetaceae</taxon>
        <taxon>Actinacidiphila</taxon>
    </lineage>
</organism>
<keyword evidence="3" id="KW-1185">Reference proteome</keyword>
<dbReference type="EMBL" id="FODD01000002">
    <property type="protein sequence ID" value="SEN20656.1"/>
    <property type="molecule type" value="Genomic_DNA"/>
</dbReference>
<dbReference type="RefSeq" id="WP_075016169.1">
    <property type="nucleotide sequence ID" value="NZ_FODD01000002.1"/>
</dbReference>
<proteinExistence type="predicted"/>
<reference evidence="2 3" key="1">
    <citation type="submission" date="2016-10" db="EMBL/GenBank/DDBJ databases">
        <authorList>
            <person name="de Groot N.N."/>
        </authorList>
    </citation>
    <scope>NUCLEOTIDE SEQUENCE [LARGE SCALE GENOMIC DNA]</scope>
    <source>
        <strain evidence="2 3">CGMCC 4.2026</strain>
    </source>
</reference>
<dbReference type="AlphaFoldDB" id="A0A1H8EMP0"/>
<protein>
    <submittedName>
        <fullName evidence="2">Uncharacterized protein</fullName>
    </submittedName>
</protein>
<gene>
    <name evidence="2" type="ORF">SAMN05216267_1002280</name>
</gene>
<dbReference type="STRING" id="310780.SAMN05216267_1002280"/>
<name>A0A1H8EMP0_9ACTN</name>
<evidence type="ECO:0000313" key="3">
    <source>
        <dbReference type="Proteomes" id="UP000181951"/>
    </source>
</evidence>
<evidence type="ECO:0000313" key="2">
    <source>
        <dbReference type="EMBL" id="SEN20656.1"/>
    </source>
</evidence>
<evidence type="ECO:0000256" key="1">
    <source>
        <dbReference type="SAM" id="MobiDB-lite"/>
    </source>
</evidence>